<reference evidence="2" key="1">
    <citation type="journal article" date="2018" name="DNA Res.">
        <title>Multiple hybrid de novo genome assembly of finger millet, an orphan allotetraploid crop.</title>
        <authorList>
            <person name="Hatakeyama M."/>
            <person name="Aluri S."/>
            <person name="Balachadran M.T."/>
            <person name="Sivarajan S.R."/>
            <person name="Patrignani A."/>
            <person name="Gruter S."/>
            <person name="Poveda L."/>
            <person name="Shimizu-Inatsugi R."/>
            <person name="Baeten J."/>
            <person name="Francoijs K.J."/>
            <person name="Nataraja K.N."/>
            <person name="Reddy Y.A.N."/>
            <person name="Phadnis S."/>
            <person name="Ravikumar R.L."/>
            <person name="Schlapbach R."/>
            <person name="Sreeman S.M."/>
            <person name="Shimizu K.K."/>
        </authorList>
    </citation>
    <scope>NUCLEOTIDE SEQUENCE</scope>
</reference>
<keyword evidence="3" id="KW-1185">Reference proteome</keyword>
<accession>A0AAV5DWX4</accession>
<evidence type="ECO:0000313" key="2">
    <source>
        <dbReference type="EMBL" id="GJN14685.1"/>
    </source>
</evidence>
<organism evidence="2 3">
    <name type="scientific">Eleusine coracana subsp. coracana</name>
    <dbReference type="NCBI Taxonomy" id="191504"/>
    <lineage>
        <taxon>Eukaryota</taxon>
        <taxon>Viridiplantae</taxon>
        <taxon>Streptophyta</taxon>
        <taxon>Embryophyta</taxon>
        <taxon>Tracheophyta</taxon>
        <taxon>Spermatophyta</taxon>
        <taxon>Magnoliopsida</taxon>
        <taxon>Liliopsida</taxon>
        <taxon>Poales</taxon>
        <taxon>Poaceae</taxon>
        <taxon>PACMAD clade</taxon>
        <taxon>Chloridoideae</taxon>
        <taxon>Cynodonteae</taxon>
        <taxon>Eleusininae</taxon>
        <taxon>Eleusine</taxon>
    </lineage>
</organism>
<dbReference type="Proteomes" id="UP001054889">
    <property type="component" value="Unassembled WGS sequence"/>
</dbReference>
<evidence type="ECO:0000313" key="3">
    <source>
        <dbReference type="Proteomes" id="UP001054889"/>
    </source>
</evidence>
<feature type="region of interest" description="Disordered" evidence="1">
    <location>
        <begin position="1"/>
        <end position="20"/>
    </location>
</feature>
<comment type="caution">
    <text evidence="2">The sequence shown here is derived from an EMBL/GenBank/DDBJ whole genome shotgun (WGS) entry which is preliminary data.</text>
</comment>
<evidence type="ECO:0000256" key="1">
    <source>
        <dbReference type="SAM" id="MobiDB-lite"/>
    </source>
</evidence>
<protein>
    <submittedName>
        <fullName evidence="2">Uncharacterized protein</fullName>
    </submittedName>
</protein>
<proteinExistence type="predicted"/>
<name>A0AAV5DWX4_ELECO</name>
<dbReference type="EMBL" id="BQKI01000071">
    <property type="protein sequence ID" value="GJN14685.1"/>
    <property type="molecule type" value="Genomic_DNA"/>
</dbReference>
<reference evidence="2" key="2">
    <citation type="submission" date="2021-12" db="EMBL/GenBank/DDBJ databases">
        <title>Resequencing data analysis of finger millet.</title>
        <authorList>
            <person name="Hatakeyama M."/>
            <person name="Aluri S."/>
            <person name="Balachadran M.T."/>
            <person name="Sivarajan S.R."/>
            <person name="Poveda L."/>
            <person name="Shimizu-Inatsugi R."/>
            <person name="Schlapbach R."/>
            <person name="Sreeman S.M."/>
            <person name="Shimizu K.K."/>
        </authorList>
    </citation>
    <scope>NUCLEOTIDE SEQUENCE</scope>
</reference>
<sequence length="61" mass="6678">MLPPAQVPEQLPGSRLRRRAVRRVPQPGAHVRVPACQLPCLNKDAAFLSFHDAGALLPGWN</sequence>
<gene>
    <name evidence="2" type="primary">gb01540</name>
    <name evidence="2" type="ORF">PR202_gb01540</name>
</gene>
<dbReference type="AlphaFoldDB" id="A0AAV5DWX4"/>